<sequence length="60" mass="6741">MRVGDLFTVTDVETFPCRRCGRPSVMLYDGPIHFERDPNGAKTAWNDCKPADVAKPPTLF</sequence>
<protein>
    <submittedName>
        <fullName evidence="1">Uncharacterized protein</fullName>
    </submittedName>
</protein>
<evidence type="ECO:0000313" key="1">
    <source>
        <dbReference type="EMBL" id="AHJ86608.1"/>
    </source>
</evidence>
<name>W8EB56_9CAUD</name>
<dbReference type="KEGG" id="vg:18506209"/>
<dbReference type="Proteomes" id="UP000203363">
    <property type="component" value="Segment"/>
</dbReference>
<organism evidence="1 2">
    <name type="scientific">Mycobacterium phage Jolie2</name>
    <dbReference type="NCBI Taxonomy" id="1458831"/>
    <lineage>
        <taxon>Viruses</taxon>
        <taxon>Duplodnaviria</taxon>
        <taxon>Heunggongvirae</taxon>
        <taxon>Uroviricota</taxon>
        <taxon>Caudoviricetes</taxon>
        <taxon>Gclasvirinae</taxon>
        <taxon>Jolieduovirus</taxon>
        <taxon>Jolieduovirus jolie2</taxon>
    </lineage>
</organism>
<dbReference type="GeneID" id="18506209"/>
<proteinExistence type="predicted"/>
<gene>
    <name evidence="1" type="ORF">Jolie2_58</name>
</gene>
<dbReference type="RefSeq" id="YP_009009715.1">
    <property type="nucleotide sequence ID" value="NC_023604.1"/>
</dbReference>
<reference evidence="1 2" key="1">
    <citation type="journal article" date="2014" name="Genome Announc.">
        <title>Complete genome sequences of nine mycobacteriophages.</title>
        <authorList>
            <person name="Franceschelli J.J."/>
            <person name="Suarez C.A."/>
            <person name="Teran L."/>
            <person name="Raya R.R."/>
            <person name="Morbidoni H.R."/>
        </authorList>
    </citation>
    <scope>NUCLEOTIDE SEQUENCE [LARGE SCALE GENOMIC DNA]</scope>
</reference>
<accession>W8EB56</accession>
<evidence type="ECO:0000313" key="2">
    <source>
        <dbReference type="Proteomes" id="UP000203363"/>
    </source>
</evidence>
<dbReference type="EMBL" id="KJ410133">
    <property type="protein sequence ID" value="AHJ86608.1"/>
    <property type="molecule type" value="Genomic_DNA"/>
</dbReference>
<keyword evidence="2" id="KW-1185">Reference proteome</keyword>
<dbReference type="OrthoDB" id="23618at10239"/>